<dbReference type="RefSeq" id="WP_345368920.1">
    <property type="nucleotide sequence ID" value="NZ_BAABJX010000010.1"/>
</dbReference>
<dbReference type="InterPro" id="IPR003945">
    <property type="entry name" value="NU5C-like"/>
</dbReference>
<keyword evidence="4 6" id="KW-0472">Membrane</keyword>
<evidence type="ECO:0000313" key="9">
    <source>
        <dbReference type="Proteomes" id="UP001500298"/>
    </source>
</evidence>
<accession>A0ABP9D3Q0</accession>
<feature type="transmembrane region" description="Helical" evidence="6">
    <location>
        <begin position="163"/>
        <end position="186"/>
    </location>
</feature>
<evidence type="ECO:0000313" key="8">
    <source>
        <dbReference type="EMBL" id="GAA4823543.1"/>
    </source>
</evidence>
<name>A0ABP9D3Q0_9BACT</name>
<dbReference type="PRINTS" id="PR01434">
    <property type="entry name" value="NADHDHGNASE5"/>
</dbReference>
<dbReference type="Proteomes" id="UP001500298">
    <property type="component" value="Unassembled WGS sequence"/>
</dbReference>
<evidence type="ECO:0000256" key="6">
    <source>
        <dbReference type="SAM" id="Phobius"/>
    </source>
</evidence>
<sequence length="509" mass="56657">MHSKNNTMYQLNDTRIATAGGPETPPYATKKTNTNEQLLGRSLMGMIWGIFFLSVLGLVYTLTFHNSQGWDLFRLIRINPFTLMMWSGITFFSGLVHRYALKYMTGFRYYTSFMLKCSAFTFSVMLFVASQNIVLMGISWMLMGGIMSRLIGSVKHWEEGKQASILSLKYFSGSSILLALGLLLLWEETRTTYLPDLLALAEQDLSLLTLGATTLIVIAGLIQSALFPFHKWLISAMTAPTPSSALMHAGFVNAAGILFTLFAPLIVKAGFLPFLFMFGAIGAILAQFWKLIQSSVKQKLACSTVAQMSFMVAQCGLGFFNAAIAHLLLHGCYKAYLFFSAGSEIERTQPFDKKPIVFRWLHLPVLLLSGIIGGVLFALITGKGTALDSGLFLTFIVALTVTQTTQYILNEKNVNFTYKLIALPVLVIPAIILYALMYNGVTTLMGDMPLVNQPVALELQHYLIAGVYLLGFLSMQFRWYLHFPRLYVLFLNMSQPASLTVTAFKKSRS</sequence>
<keyword evidence="2 5" id="KW-0812">Transmembrane</keyword>
<keyword evidence="9" id="KW-1185">Reference proteome</keyword>
<keyword evidence="3 6" id="KW-1133">Transmembrane helix</keyword>
<evidence type="ECO:0000256" key="5">
    <source>
        <dbReference type="RuleBase" id="RU000320"/>
    </source>
</evidence>
<dbReference type="Pfam" id="PF00361">
    <property type="entry name" value="Proton_antipo_M"/>
    <property type="match status" value="1"/>
</dbReference>
<gene>
    <name evidence="8" type="ORF">GCM10023331_04990</name>
</gene>
<comment type="caution">
    <text evidence="8">The sequence shown here is derived from an EMBL/GenBank/DDBJ whole genome shotgun (WGS) entry which is preliminary data.</text>
</comment>
<evidence type="ECO:0000256" key="1">
    <source>
        <dbReference type="ARBA" id="ARBA00004127"/>
    </source>
</evidence>
<feature type="transmembrane region" description="Helical" evidence="6">
    <location>
        <begin position="206"/>
        <end position="233"/>
    </location>
</feature>
<evidence type="ECO:0000259" key="7">
    <source>
        <dbReference type="Pfam" id="PF00361"/>
    </source>
</evidence>
<feature type="transmembrane region" description="Helical" evidence="6">
    <location>
        <begin position="83"/>
        <end position="100"/>
    </location>
</feature>
<feature type="transmembrane region" description="Helical" evidence="6">
    <location>
        <begin position="462"/>
        <end position="480"/>
    </location>
</feature>
<organism evidence="8 9">
    <name type="scientific">Algivirga pacifica</name>
    <dbReference type="NCBI Taxonomy" id="1162670"/>
    <lineage>
        <taxon>Bacteria</taxon>
        <taxon>Pseudomonadati</taxon>
        <taxon>Bacteroidota</taxon>
        <taxon>Cytophagia</taxon>
        <taxon>Cytophagales</taxon>
        <taxon>Flammeovirgaceae</taxon>
        <taxon>Algivirga</taxon>
    </lineage>
</organism>
<dbReference type="PANTHER" id="PTHR42829:SF1">
    <property type="entry name" value="INORGANIC CARBON TRANSPORTER SUBUNIT DABB-RELATED"/>
    <property type="match status" value="1"/>
</dbReference>
<feature type="transmembrane region" description="Helical" evidence="6">
    <location>
        <begin position="43"/>
        <end position="63"/>
    </location>
</feature>
<evidence type="ECO:0000256" key="4">
    <source>
        <dbReference type="ARBA" id="ARBA00023136"/>
    </source>
</evidence>
<feature type="transmembrane region" description="Helical" evidence="6">
    <location>
        <begin position="310"/>
        <end position="329"/>
    </location>
</feature>
<feature type="transmembrane region" description="Helical" evidence="6">
    <location>
        <begin position="271"/>
        <end position="289"/>
    </location>
</feature>
<dbReference type="EMBL" id="BAABJX010000010">
    <property type="protein sequence ID" value="GAA4823543.1"/>
    <property type="molecule type" value="Genomic_DNA"/>
</dbReference>
<proteinExistence type="predicted"/>
<feature type="transmembrane region" description="Helical" evidence="6">
    <location>
        <begin position="245"/>
        <end position="265"/>
    </location>
</feature>
<evidence type="ECO:0000256" key="3">
    <source>
        <dbReference type="ARBA" id="ARBA00022989"/>
    </source>
</evidence>
<comment type="subcellular location">
    <subcellularLocation>
        <location evidence="1">Endomembrane system</location>
        <topology evidence="1">Multi-pass membrane protein</topology>
    </subcellularLocation>
    <subcellularLocation>
        <location evidence="5">Membrane</location>
        <topology evidence="5">Multi-pass membrane protein</topology>
    </subcellularLocation>
</comment>
<protein>
    <submittedName>
        <fullName evidence="8">NADH dehydrogenase</fullName>
    </submittedName>
</protein>
<feature type="domain" description="NADH:quinone oxidoreductase/Mrp antiporter transmembrane" evidence="7">
    <location>
        <begin position="130"/>
        <end position="351"/>
    </location>
</feature>
<feature type="transmembrane region" description="Helical" evidence="6">
    <location>
        <begin position="421"/>
        <end position="441"/>
    </location>
</feature>
<reference evidence="9" key="1">
    <citation type="journal article" date="2019" name="Int. J. Syst. Evol. Microbiol.">
        <title>The Global Catalogue of Microorganisms (GCM) 10K type strain sequencing project: providing services to taxonomists for standard genome sequencing and annotation.</title>
        <authorList>
            <consortium name="The Broad Institute Genomics Platform"/>
            <consortium name="The Broad Institute Genome Sequencing Center for Infectious Disease"/>
            <person name="Wu L."/>
            <person name="Ma J."/>
        </authorList>
    </citation>
    <scope>NUCLEOTIDE SEQUENCE [LARGE SCALE GENOMIC DNA]</scope>
    <source>
        <strain evidence="9">JCM 18326</strain>
    </source>
</reference>
<dbReference type="InterPro" id="IPR001750">
    <property type="entry name" value="ND/Mrp_TM"/>
</dbReference>
<feature type="transmembrane region" description="Helical" evidence="6">
    <location>
        <begin position="391"/>
        <end position="409"/>
    </location>
</feature>
<evidence type="ECO:0000256" key="2">
    <source>
        <dbReference type="ARBA" id="ARBA00022692"/>
    </source>
</evidence>
<feature type="transmembrane region" description="Helical" evidence="6">
    <location>
        <begin position="360"/>
        <end position="379"/>
    </location>
</feature>
<dbReference type="PANTHER" id="PTHR42829">
    <property type="entry name" value="NADH-UBIQUINONE OXIDOREDUCTASE CHAIN 5"/>
    <property type="match status" value="1"/>
</dbReference>